<evidence type="ECO:0000256" key="4">
    <source>
        <dbReference type="ARBA" id="ARBA00022729"/>
    </source>
</evidence>
<dbReference type="EMBL" id="FAXC01000259">
    <property type="protein sequence ID" value="CUV09466.1"/>
    <property type="molecule type" value="Genomic_DNA"/>
</dbReference>
<keyword evidence="6" id="KW-0472">Membrane</keyword>
<organism evidence="12">
    <name type="scientific">hydrothermal vent metagenome</name>
    <dbReference type="NCBI Taxonomy" id="652676"/>
    <lineage>
        <taxon>unclassified sequences</taxon>
        <taxon>metagenomes</taxon>
        <taxon>ecological metagenomes</taxon>
    </lineage>
</organism>
<dbReference type="SUPFAM" id="SSF56935">
    <property type="entry name" value="Porins"/>
    <property type="match status" value="1"/>
</dbReference>
<keyword evidence="4" id="KW-0732">Signal</keyword>
<dbReference type="InterPro" id="IPR012910">
    <property type="entry name" value="Plug_dom"/>
</dbReference>
<evidence type="ECO:0000256" key="5">
    <source>
        <dbReference type="ARBA" id="ARBA00023077"/>
    </source>
</evidence>
<feature type="compositionally biased region" description="Basic and acidic residues" evidence="9">
    <location>
        <begin position="498"/>
        <end position="507"/>
    </location>
</feature>
<sequence length="973" mass="109545">MKKSITLLIITLSVVFSQNATVTGKITDTANGNPLIGANVVITGGKINTGAASDFDGNYTVENIPPGSYDIKVTYIGYRREKRTLEISDGETAVESNFQLAVSAIQLDEYVVTASRGRRERITDAPAAISVISELKIRSASNPNLGDYFKNIKGIDFTASGLDSYNLSARGFNSSFSSRLLTLTDGRMANVPSLRLIAYNVIPLTSDDVSQIEVVLGPSSALYGPNAHAGVVNIISKRPMESLGSTIGYTTGTRQFNKLQARHAGHLKNFSYKMSFVNFTAYDWEYIEDAEKRNHYSQWIEETGDGDLLDDFFADDLAWWNGWDIEVDRDGDGIVDTTYKKGDNIVEDRNEDGYKDLPDFNIGNQRVDLRFDYDFSKDHFVSLNFGHAQATNINITGIGRYLAYDWVYRFYQGRWVYKNWFAQAYLNTSNSGVTRNLRTGEIVVDRSTFFHFQLQHSLEFPTLGNTRFVWGMDYQRTMPETFGTILPDGTGGRNPASFKRDGKDNDKDGKIDEWDELFVTNEYGLYAQTQTKLNEKFELILSNRFDLHSGQIDSNGFTFLEDPLSGETMKYGVQMSPKVGLLYKPNQEHTFRLTAAKAFNSPSSQGLYLDVKAAQYSIFSVKAVGNADGYTFFRSDNDRLMMFDVRAGSKTEFRLAEMPENSVLYIPSVLGRPGQFVDPEDYRTIDPIKPEVIWTYEFGYTGLITDRIRMTFDLYNSTYSDFVSDLTWVTPVALDTSSGFYAVDNPDPLILGVISLKERSNWVDGGDGLPGSHWVAYGSTDWNNIGSDYWKVPKEYRSGSWLEFGANGDTLGAWYTDDKFPVSPPLALTYISYGRVNMWGLDASLYAFITDRISADVNFSLLGRKGYYNKLTGNLDPINAPRFKLNGKLTYMAEEGFLGNLGFRYIPEFEWSAGVHFGTIESYLVIDGMLGYKFNERYDLLLNINNINDDVHREIIGGPKLGRHITLKLNAHF</sequence>
<evidence type="ECO:0000256" key="2">
    <source>
        <dbReference type="ARBA" id="ARBA00022448"/>
    </source>
</evidence>
<dbReference type="GO" id="GO:0015344">
    <property type="term" value="F:siderophore uptake transmembrane transporter activity"/>
    <property type="evidence" value="ECO:0007669"/>
    <property type="project" value="TreeGrafter"/>
</dbReference>
<dbReference type="InterPro" id="IPR036942">
    <property type="entry name" value="Beta-barrel_TonB_sf"/>
</dbReference>
<evidence type="ECO:0000259" key="10">
    <source>
        <dbReference type="Pfam" id="PF00593"/>
    </source>
</evidence>
<accession>A0A160VFP9</accession>
<evidence type="ECO:0000256" key="1">
    <source>
        <dbReference type="ARBA" id="ARBA00004571"/>
    </source>
</evidence>
<dbReference type="PROSITE" id="PS52016">
    <property type="entry name" value="TONB_DEPENDENT_REC_3"/>
    <property type="match status" value="1"/>
</dbReference>
<protein>
    <submittedName>
        <fullName evidence="12">TonB-dependent receptor</fullName>
    </submittedName>
</protein>
<feature type="region of interest" description="Disordered" evidence="9">
    <location>
        <begin position="484"/>
        <end position="507"/>
    </location>
</feature>
<feature type="domain" description="TonB-dependent receptor plug" evidence="11">
    <location>
        <begin position="123"/>
        <end position="231"/>
    </location>
</feature>
<proteinExistence type="predicted"/>
<dbReference type="InterPro" id="IPR039426">
    <property type="entry name" value="TonB-dep_rcpt-like"/>
</dbReference>
<comment type="subcellular location">
    <subcellularLocation>
        <location evidence="1">Cell outer membrane</location>
        <topology evidence="1">Multi-pass membrane protein</topology>
    </subcellularLocation>
</comment>
<dbReference type="InterPro" id="IPR037066">
    <property type="entry name" value="Plug_dom_sf"/>
</dbReference>
<dbReference type="Pfam" id="PF13715">
    <property type="entry name" value="CarbopepD_reg_2"/>
    <property type="match status" value="1"/>
</dbReference>
<dbReference type="GO" id="GO:0044718">
    <property type="term" value="P:siderophore transmembrane transport"/>
    <property type="evidence" value="ECO:0007669"/>
    <property type="project" value="TreeGrafter"/>
</dbReference>
<reference evidence="12" key="1">
    <citation type="submission" date="2015-10" db="EMBL/GenBank/DDBJ databases">
        <authorList>
            <person name="Gilbert D.G."/>
        </authorList>
    </citation>
    <scope>NUCLEOTIDE SEQUENCE</scope>
</reference>
<evidence type="ECO:0000256" key="9">
    <source>
        <dbReference type="SAM" id="MobiDB-lite"/>
    </source>
</evidence>
<dbReference type="SUPFAM" id="SSF49464">
    <property type="entry name" value="Carboxypeptidase regulatory domain-like"/>
    <property type="match status" value="1"/>
</dbReference>
<evidence type="ECO:0000256" key="8">
    <source>
        <dbReference type="ARBA" id="ARBA00023237"/>
    </source>
</evidence>
<evidence type="ECO:0000256" key="3">
    <source>
        <dbReference type="ARBA" id="ARBA00022692"/>
    </source>
</evidence>
<dbReference type="Gene3D" id="2.60.40.1120">
    <property type="entry name" value="Carboxypeptidase-like, regulatory domain"/>
    <property type="match status" value="1"/>
</dbReference>
<dbReference type="PANTHER" id="PTHR30069:SF29">
    <property type="entry name" value="HEMOGLOBIN AND HEMOGLOBIN-HAPTOGLOBIN-BINDING PROTEIN 1-RELATED"/>
    <property type="match status" value="1"/>
</dbReference>
<keyword evidence="3" id="KW-0812">Transmembrane</keyword>
<dbReference type="Gene3D" id="2.170.130.10">
    <property type="entry name" value="TonB-dependent receptor, plug domain"/>
    <property type="match status" value="1"/>
</dbReference>
<dbReference type="AlphaFoldDB" id="A0A160VFP9"/>
<evidence type="ECO:0000256" key="6">
    <source>
        <dbReference type="ARBA" id="ARBA00023136"/>
    </source>
</evidence>
<feature type="domain" description="TonB-dependent receptor-like beta-barrel" evidence="10">
    <location>
        <begin position="322"/>
        <end position="947"/>
    </location>
</feature>
<evidence type="ECO:0000259" key="11">
    <source>
        <dbReference type="Pfam" id="PF07715"/>
    </source>
</evidence>
<gene>
    <name evidence="12" type="ORF">MGWOODY_Mmi738</name>
</gene>
<keyword evidence="8" id="KW-0998">Cell outer membrane</keyword>
<dbReference type="Pfam" id="PF07715">
    <property type="entry name" value="Plug"/>
    <property type="match status" value="1"/>
</dbReference>
<dbReference type="GO" id="GO:0009279">
    <property type="term" value="C:cell outer membrane"/>
    <property type="evidence" value="ECO:0007669"/>
    <property type="project" value="UniProtKB-SubCell"/>
</dbReference>
<dbReference type="InterPro" id="IPR008969">
    <property type="entry name" value="CarboxyPept-like_regulatory"/>
</dbReference>
<dbReference type="PANTHER" id="PTHR30069">
    <property type="entry name" value="TONB-DEPENDENT OUTER MEMBRANE RECEPTOR"/>
    <property type="match status" value="1"/>
</dbReference>
<name>A0A160VFP9_9ZZZZ</name>
<evidence type="ECO:0000313" key="12">
    <source>
        <dbReference type="EMBL" id="CUV09466.1"/>
    </source>
</evidence>
<evidence type="ECO:0000256" key="7">
    <source>
        <dbReference type="ARBA" id="ARBA00023170"/>
    </source>
</evidence>
<keyword evidence="2" id="KW-0813">Transport</keyword>
<keyword evidence="7 12" id="KW-0675">Receptor</keyword>
<dbReference type="Pfam" id="PF00593">
    <property type="entry name" value="TonB_dep_Rec_b-barrel"/>
    <property type="match status" value="1"/>
</dbReference>
<dbReference type="InterPro" id="IPR000531">
    <property type="entry name" value="Beta-barrel_TonB"/>
</dbReference>
<keyword evidence="5" id="KW-0798">TonB box</keyword>
<dbReference type="Gene3D" id="2.40.170.20">
    <property type="entry name" value="TonB-dependent receptor, beta-barrel domain"/>
    <property type="match status" value="1"/>
</dbReference>